<proteinExistence type="predicted"/>
<evidence type="ECO:0000313" key="2">
    <source>
        <dbReference type="Proteomes" id="UP000323819"/>
    </source>
</evidence>
<dbReference type="AlphaFoldDB" id="A0ABD7SR39"/>
<gene>
    <name evidence="1" type="ORF">FXF03_00935</name>
</gene>
<protein>
    <submittedName>
        <fullName evidence="1">Uncharacterized protein</fullName>
    </submittedName>
</protein>
<dbReference type="Proteomes" id="UP000323819">
    <property type="component" value="Unassembled WGS sequence"/>
</dbReference>
<dbReference type="RefSeq" id="WP_148521288.1">
    <property type="nucleotide sequence ID" value="NZ_VSIJ01000005.1"/>
</dbReference>
<accession>A0ABD7SR39</accession>
<dbReference type="EMBL" id="VSIJ01000005">
    <property type="protein sequence ID" value="TXX67164.1"/>
    <property type="molecule type" value="Genomic_DNA"/>
</dbReference>
<organism evidence="1 2">
    <name type="scientific">Vibrio cholerae</name>
    <dbReference type="NCBI Taxonomy" id="666"/>
    <lineage>
        <taxon>Bacteria</taxon>
        <taxon>Pseudomonadati</taxon>
        <taxon>Pseudomonadota</taxon>
        <taxon>Gammaproteobacteria</taxon>
        <taxon>Vibrionales</taxon>
        <taxon>Vibrionaceae</taxon>
        <taxon>Vibrio</taxon>
    </lineage>
</organism>
<evidence type="ECO:0000313" key="1">
    <source>
        <dbReference type="EMBL" id="TXX67164.1"/>
    </source>
</evidence>
<comment type="caution">
    <text evidence="1">The sequence shown here is derived from an EMBL/GenBank/DDBJ whole genome shotgun (WGS) entry which is preliminary data.</text>
</comment>
<reference evidence="1 2" key="1">
    <citation type="submission" date="2019-06" db="EMBL/GenBank/DDBJ databases">
        <title>Vibrio cholerae phylogeny based on whole-genome sequencing reveals genetic diversity and population strucutre.</title>
        <authorList>
            <person name="Zhiqiu Y."/>
            <person name="Bin L."/>
            <person name="Lingyan J."/>
        </authorList>
    </citation>
    <scope>NUCLEOTIDE SEQUENCE [LARGE SCALE GENOMIC DNA]</scope>
    <source>
        <strain evidence="1 2">N2814</strain>
    </source>
</reference>
<name>A0ABD7SR39_VIBCL</name>
<sequence>MKNSDLISFIQAANLDITGRGKFILNDIRDYMMVDDNEYFLVYGVAGNDKPTFLVVQVISNVIQKTVMVDDDKVEDVLHGFICLDEVLEPAQCVFNQQNVSYGQSRAGMSIHEHNESLKGFSR</sequence>